<dbReference type="Pfam" id="PF03151">
    <property type="entry name" value="TPT"/>
    <property type="match status" value="1"/>
</dbReference>
<dbReference type="Proteomes" id="UP000734854">
    <property type="component" value="Unassembled WGS sequence"/>
</dbReference>
<feature type="transmembrane region" description="Helical" evidence="1">
    <location>
        <begin position="681"/>
        <end position="700"/>
    </location>
</feature>
<feature type="transmembrane region" description="Helical" evidence="1">
    <location>
        <begin position="741"/>
        <end position="762"/>
    </location>
</feature>
<evidence type="ECO:0000259" key="2">
    <source>
        <dbReference type="Pfam" id="PF03151"/>
    </source>
</evidence>
<comment type="caution">
    <text evidence="3">The sequence shown here is derived from an EMBL/GenBank/DDBJ whole genome shotgun (WGS) entry which is preliminary data.</text>
</comment>
<evidence type="ECO:0000256" key="1">
    <source>
        <dbReference type="SAM" id="Phobius"/>
    </source>
</evidence>
<feature type="transmembrane region" description="Helical" evidence="1">
    <location>
        <begin position="712"/>
        <end position="734"/>
    </location>
</feature>
<keyword evidence="4" id="KW-1185">Reference proteome</keyword>
<protein>
    <recommendedName>
        <fullName evidence="2">Sugar phosphate transporter domain-containing protein</fullName>
    </recommendedName>
</protein>
<accession>A0A8J5HZ17</accession>
<evidence type="ECO:0000313" key="4">
    <source>
        <dbReference type="Proteomes" id="UP000734854"/>
    </source>
</evidence>
<dbReference type="PANTHER" id="PTHR48221:SF2">
    <property type="entry name" value="ACYL-COA SYNTHETASE FAMILY PROTEIN"/>
    <property type="match status" value="1"/>
</dbReference>
<keyword evidence="1" id="KW-1133">Transmembrane helix</keyword>
<keyword evidence="1" id="KW-0472">Membrane</keyword>
<sequence length="858" mass="95176">MAASPAEIVRVFAKIASRVQRFKGEGGAGNNDDEGFAETTAAISSLSTSLGYDDDSGLRVLNAALSLMCFRDSELHRVRIECLVDSMISMLSSSVSCKVLRALGAGDSHALLYATIKAVTSSSICQNLLPSSSIGSLEEKDLYFDLQTELSKLICNLSNETPNVGNKSQMRGLASSLDLKVRIVASVLDILSRPMWWQLPADVGLKLPCSYAYFSNRHHELLAILTGQLSCKSFLHLVCYIKAIVASLLTSENSCSHGNFVDLVGCNSAWAVLLDFPVWFYFAIALIFLKSRCEAHLPSALHNILRTETVNHVELHAAAIYFIAWILDPADIARDILAKGLDELSESYILKHDLKSAKEERADTDIRFKNVLCRTKKLKIPNVSNIPKRHLTFQSISSLDIQAWLENFNVILVRLCSKITNSDVEAVLTSKDGQTMKPNLLFARVPIGLLFVSPNCLDERGCEMLLQYAATGKTMKSKEIRKCAIRGARMVFDLLETIEDMSVMLFDGEDDRIDFVSQMKQKTGTYLIHCIRMLLKPEEEQIDAVATGEMKLDLHHRLLKWKQQGRQCAVLLPEAYSSDFRFGNTAYLHISVAFIQMLKALMPVATFIMAVICGTDKLRCDVFLNMVLVSIGVAISSYGEIYFNVVGTAYQVTGIFAEALRLVLTQVLLQKKGLTLNPVTSLYYIAPCSFMFLFVPWYVLEKTGIEISQIQFNFWIFFSNAVCALALNFSIFLVIGRTGAVTIRVAGVLKDWILIALSTIIFPESAITGLNIIGYAIALCGVVMYNYLKVKDVRASNQFPTESTPERATKDWKLEKKPSDLFGDNVNVGGNDAVVTSFMVDEEAPLLPSTRFSSLKST</sequence>
<reference evidence="3 4" key="1">
    <citation type="submission" date="2020-08" db="EMBL/GenBank/DDBJ databases">
        <title>Plant Genome Project.</title>
        <authorList>
            <person name="Zhang R.-G."/>
        </authorList>
    </citation>
    <scope>NUCLEOTIDE SEQUENCE [LARGE SCALE GENOMIC DNA]</scope>
    <source>
        <tissue evidence="3">Rhizome</tissue>
    </source>
</reference>
<dbReference type="PANTHER" id="PTHR48221">
    <property type="entry name" value="ACYL-COA SYNTHETASE FAMILY PROTEIN"/>
    <property type="match status" value="1"/>
</dbReference>
<organism evidence="3 4">
    <name type="scientific">Zingiber officinale</name>
    <name type="common">Ginger</name>
    <name type="synonym">Amomum zingiber</name>
    <dbReference type="NCBI Taxonomy" id="94328"/>
    <lineage>
        <taxon>Eukaryota</taxon>
        <taxon>Viridiplantae</taxon>
        <taxon>Streptophyta</taxon>
        <taxon>Embryophyta</taxon>
        <taxon>Tracheophyta</taxon>
        <taxon>Spermatophyta</taxon>
        <taxon>Magnoliopsida</taxon>
        <taxon>Liliopsida</taxon>
        <taxon>Zingiberales</taxon>
        <taxon>Zingiberaceae</taxon>
        <taxon>Zingiber</taxon>
    </lineage>
</organism>
<evidence type="ECO:0000313" key="3">
    <source>
        <dbReference type="EMBL" id="KAG6534677.1"/>
    </source>
</evidence>
<name>A0A8J5HZ17_ZINOF</name>
<proteinExistence type="predicted"/>
<feature type="domain" description="Sugar phosphate transporter" evidence="2">
    <location>
        <begin position="584"/>
        <end position="786"/>
    </location>
</feature>
<feature type="transmembrane region" description="Helical" evidence="1">
    <location>
        <begin position="649"/>
        <end position="669"/>
    </location>
</feature>
<dbReference type="AlphaFoldDB" id="A0A8J5HZ17"/>
<feature type="transmembrane region" description="Helical" evidence="1">
    <location>
        <begin position="622"/>
        <end position="643"/>
    </location>
</feature>
<gene>
    <name evidence="3" type="ORF">ZIOFF_008580</name>
</gene>
<feature type="transmembrane region" description="Helical" evidence="1">
    <location>
        <begin position="586"/>
        <end position="610"/>
    </location>
</feature>
<keyword evidence="1" id="KW-0812">Transmembrane</keyword>
<dbReference type="InterPro" id="IPR004853">
    <property type="entry name" value="Sugar_P_trans_dom"/>
</dbReference>
<feature type="transmembrane region" description="Helical" evidence="1">
    <location>
        <begin position="768"/>
        <end position="788"/>
    </location>
</feature>
<dbReference type="EMBL" id="JACMSC010000002">
    <property type="protein sequence ID" value="KAG6534677.1"/>
    <property type="molecule type" value="Genomic_DNA"/>
</dbReference>